<dbReference type="InterPro" id="IPR019734">
    <property type="entry name" value="TPR_rpt"/>
</dbReference>
<dbReference type="InterPro" id="IPR041312">
    <property type="entry name" value="CHIP_TPR_N"/>
</dbReference>
<comment type="caution">
    <text evidence="7">The sequence shown here is derived from an EMBL/GenBank/DDBJ whole genome shotgun (WGS) entry which is preliminary data.</text>
</comment>
<organism evidence="7 8">
    <name type="scientific">Xylaria arbuscula</name>
    <dbReference type="NCBI Taxonomy" id="114810"/>
    <lineage>
        <taxon>Eukaryota</taxon>
        <taxon>Fungi</taxon>
        <taxon>Dikarya</taxon>
        <taxon>Ascomycota</taxon>
        <taxon>Pezizomycotina</taxon>
        <taxon>Sordariomycetes</taxon>
        <taxon>Xylariomycetidae</taxon>
        <taxon>Xylariales</taxon>
        <taxon>Xylariaceae</taxon>
        <taxon>Xylaria</taxon>
    </lineage>
</organism>
<dbReference type="GO" id="GO:0000209">
    <property type="term" value="P:protein polyubiquitination"/>
    <property type="evidence" value="ECO:0007669"/>
    <property type="project" value="TreeGrafter"/>
</dbReference>
<dbReference type="VEuPathDB" id="FungiDB:F4678DRAFT_479885"/>
<dbReference type="Gene3D" id="3.30.40.10">
    <property type="entry name" value="Zinc/RING finger domain, C3HC4 (zinc finger)"/>
    <property type="match status" value="1"/>
</dbReference>
<evidence type="ECO:0000256" key="2">
    <source>
        <dbReference type="ARBA" id="ARBA00022679"/>
    </source>
</evidence>
<keyword evidence="5" id="KW-0413">Isomerase</keyword>
<evidence type="ECO:0000259" key="6">
    <source>
        <dbReference type="PROSITE" id="PS51698"/>
    </source>
</evidence>
<dbReference type="PANTHER" id="PTHR46803:SF2">
    <property type="entry name" value="E3 UBIQUITIN-PROTEIN LIGASE CHIP"/>
    <property type="match status" value="1"/>
</dbReference>
<name>A0A9W8N2Y1_9PEZI</name>
<dbReference type="Pfam" id="PF04564">
    <property type="entry name" value="U-box"/>
    <property type="match status" value="1"/>
</dbReference>
<dbReference type="SMART" id="SM00028">
    <property type="entry name" value="TPR"/>
    <property type="match status" value="2"/>
</dbReference>
<keyword evidence="4" id="KW-0833">Ubl conjugation pathway</keyword>
<dbReference type="GO" id="GO:0045862">
    <property type="term" value="P:positive regulation of proteolysis"/>
    <property type="evidence" value="ECO:0007669"/>
    <property type="project" value="TreeGrafter"/>
</dbReference>
<keyword evidence="5" id="KW-0697">Rotamase</keyword>
<dbReference type="Gene3D" id="1.25.40.10">
    <property type="entry name" value="Tetratricopeptide repeat domain"/>
    <property type="match status" value="1"/>
</dbReference>
<dbReference type="PROSITE" id="PS51698">
    <property type="entry name" value="U_BOX"/>
    <property type="match status" value="1"/>
</dbReference>
<dbReference type="InterPro" id="IPR011990">
    <property type="entry name" value="TPR-like_helical_dom_sf"/>
</dbReference>
<sequence length="275" mass="31155">MANENAKRAEMLKIEGNKFFDSGNFAAAEGLYSKAIIVDNTNSALYTNRAMSRLRLTMYESAVADCHTCLQKSGPNKKAYHILSKCLLALHDFEGALENALKAYSLGCEMGDKSLGLLTAQVLQCKKERWDALEKKRSRQGIDLERHLISLMERDHSDNLATCVDEPERLALNQDYEEQVSRLQATFEAARATSERRRQVPDWVIDDISFGIMVDPVMTKTGKSYERASIMEALRRQPLDPITREPLHPSDLRPNLGLKQACEEFLDQNGWAVDW</sequence>
<proteinExistence type="predicted"/>
<reference evidence="7" key="1">
    <citation type="submission" date="2022-07" db="EMBL/GenBank/DDBJ databases">
        <title>Genome Sequence of Xylaria arbuscula.</title>
        <authorList>
            <person name="Buettner E."/>
        </authorList>
    </citation>
    <scope>NUCLEOTIDE SEQUENCE</scope>
    <source>
        <strain evidence="7">VT107</strain>
    </source>
</reference>
<gene>
    <name evidence="7" type="ORF">NPX13_g11308</name>
</gene>
<dbReference type="GO" id="GO:0061630">
    <property type="term" value="F:ubiquitin protein ligase activity"/>
    <property type="evidence" value="ECO:0007669"/>
    <property type="project" value="UniProtKB-EC"/>
</dbReference>
<dbReference type="SMART" id="SM00504">
    <property type="entry name" value="Ubox"/>
    <property type="match status" value="1"/>
</dbReference>
<dbReference type="InterPro" id="IPR013083">
    <property type="entry name" value="Znf_RING/FYVE/PHD"/>
</dbReference>
<dbReference type="Proteomes" id="UP001148614">
    <property type="component" value="Unassembled WGS sequence"/>
</dbReference>
<dbReference type="GO" id="GO:0071218">
    <property type="term" value="P:cellular response to misfolded protein"/>
    <property type="evidence" value="ECO:0007669"/>
    <property type="project" value="TreeGrafter"/>
</dbReference>
<evidence type="ECO:0000256" key="4">
    <source>
        <dbReference type="ARBA" id="ARBA00022786"/>
    </source>
</evidence>
<dbReference type="SUPFAM" id="SSF48452">
    <property type="entry name" value="TPR-like"/>
    <property type="match status" value="1"/>
</dbReference>
<dbReference type="EMBL" id="JANPWZ010003681">
    <property type="protein sequence ID" value="KAJ3551663.1"/>
    <property type="molecule type" value="Genomic_DNA"/>
</dbReference>
<evidence type="ECO:0000256" key="1">
    <source>
        <dbReference type="ARBA" id="ARBA00000900"/>
    </source>
</evidence>
<keyword evidence="3" id="KW-0677">Repeat</keyword>
<evidence type="ECO:0000313" key="7">
    <source>
        <dbReference type="EMBL" id="KAJ3551663.1"/>
    </source>
</evidence>
<dbReference type="GO" id="GO:0043161">
    <property type="term" value="P:proteasome-mediated ubiquitin-dependent protein catabolic process"/>
    <property type="evidence" value="ECO:0007669"/>
    <property type="project" value="TreeGrafter"/>
</dbReference>
<dbReference type="GO" id="GO:0051087">
    <property type="term" value="F:protein-folding chaperone binding"/>
    <property type="evidence" value="ECO:0007669"/>
    <property type="project" value="TreeGrafter"/>
</dbReference>
<dbReference type="InterPro" id="IPR003613">
    <property type="entry name" value="Ubox_domain"/>
</dbReference>
<evidence type="ECO:0000256" key="5">
    <source>
        <dbReference type="ARBA" id="ARBA00023110"/>
    </source>
</evidence>
<evidence type="ECO:0000313" key="8">
    <source>
        <dbReference type="Proteomes" id="UP001148614"/>
    </source>
</evidence>
<feature type="domain" description="U-box" evidence="6">
    <location>
        <begin position="199"/>
        <end position="272"/>
    </location>
</feature>
<keyword evidence="2" id="KW-0808">Transferase</keyword>
<dbReference type="GO" id="GO:0006515">
    <property type="term" value="P:protein quality control for misfolded or incompletely synthesized proteins"/>
    <property type="evidence" value="ECO:0007669"/>
    <property type="project" value="TreeGrafter"/>
</dbReference>
<evidence type="ECO:0000256" key="3">
    <source>
        <dbReference type="ARBA" id="ARBA00022737"/>
    </source>
</evidence>
<protein>
    <recommendedName>
        <fullName evidence="6">U-box domain-containing protein</fullName>
    </recommendedName>
</protein>
<keyword evidence="8" id="KW-1185">Reference proteome</keyword>
<dbReference type="GO" id="GO:0005737">
    <property type="term" value="C:cytoplasm"/>
    <property type="evidence" value="ECO:0007669"/>
    <property type="project" value="TreeGrafter"/>
</dbReference>
<comment type="catalytic activity">
    <reaction evidence="1">
        <text>S-ubiquitinyl-[E2 ubiquitin-conjugating enzyme]-L-cysteine + [acceptor protein]-L-lysine = [E2 ubiquitin-conjugating enzyme]-L-cysteine + N(6)-ubiquitinyl-[acceptor protein]-L-lysine.</text>
        <dbReference type="EC" id="2.3.2.27"/>
    </reaction>
</comment>
<dbReference type="Gene3D" id="6.10.140.2020">
    <property type="match status" value="1"/>
</dbReference>
<dbReference type="AlphaFoldDB" id="A0A9W8N2Y1"/>
<accession>A0A9W8N2Y1</accession>
<dbReference type="SUPFAM" id="SSF57850">
    <property type="entry name" value="RING/U-box"/>
    <property type="match status" value="1"/>
</dbReference>
<dbReference type="GO" id="GO:0003755">
    <property type="term" value="F:peptidyl-prolyl cis-trans isomerase activity"/>
    <property type="evidence" value="ECO:0007669"/>
    <property type="project" value="UniProtKB-KW"/>
</dbReference>
<dbReference type="PANTHER" id="PTHR46803">
    <property type="entry name" value="E3 UBIQUITIN-PROTEIN LIGASE CHIP"/>
    <property type="match status" value="1"/>
</dbReference>
<dbReference type="Pfam" id="PF18391">
    <property type="entry name" value="CHIP_TPR_N"/>
    <property type="match status" value="1"/>
</dbReference>